<keyword evidence="1" id="KW-0472">Membrane</keyword>
<evidence type="ECO:0000259" key="2">
    <source>
        <dbReference type="Pfam" id="PF03168"/>
    </source>
</evidence>
<feature type="domain" description="Late embryogenesis abundant protein LEA-2 subgroup" evidence="2">
    <location>
        <begin position="105"/>
        <end position="204"/>
    </location>
</feature>
<dbReference type="Proteomes" id="UP000289340">
    <property type="component" value="Chromosome 8"/>
</dbReference>
<keyword evidence="1" id="KW-0812">Transmembrane</keyword>
<dbReference type="Pfam" id="PF03168">
    <property type="entry name" value="LEA_2"/>
    <property type="match status" value="1"/>
</dbReference>
<dbReference type="PANTHER" id="PTHR31852">
    <property type="entry name" value="LATE EMBRYOGENESIS ABUNDANT (LEA) HYDROXYPROLINE-RICH GLYCOPROTEIN FAMILY"/>
    <property type="match status" value="1"/>
</dbReference>
<sequence length="226" mass="24717">MAQSPDQQMKPLAPFVSSTSHFSRQEDHDQFQDTSEQKIIRIRKFVLCCGCFTALVVILVVVLIVLGFTVYNVKEPEVSMNSVTLVSGTFANSGATNNVTLLADISVKNTNAFTLRFGKTTTIVYYGGMGIGEGTSPPGKAKARRTIRVNSTLEIMAKKLLDIPTLNIDLRDQSLNISSYTRIDGKVKILNMFPRKVVVELNCTIGYNITTGLVTNGDNCLGTVDI</sequence>
<dbReference type="Gene3D" id="2.60.40.1820">
    <property type="match status" value="1"/>
</dbReference>
<accession>A0A445J8M2</accession>
<comment type="caution">
    <text evidence="3">The sequence shown here is derived from an EMBL/GenBank/DDBJ whole genome shotgun (WGS) entry which is preliminary data.</text>
</comment>
<dbReference type="InterPro" id="IPR004864">
    <property type="entry name" value="LEA_2"/>
</dbReference>
<dbReference type="EMBL" id="QZWG01000008">
    <property type="protein sequence ID" value="RZB94815.1"/>
    <property type="molecule type" value="Genomic_DNA"/>
</dbReference>
<reference evidence="3 4" key="1">
    <citation type="submission" date="2018-09" db="EMBL/GenBank/DDBJ databases">
        <title>A high-quality reference genome of wild soybean provides a powerful tool to mine soybean genomes.</title>
        <authorList>
            <person name="Xie M."/>
            <person name="Chung C.Y.L."/>
            <person name="Li M.-W."/>
            <person name="Wong F.-L."/>
            <person name="Chan T.-F."/>
            <person name="Lam H.-M."/>
        </authorList>
    </citation>
    <scope>NUCLEOTIDE SEQUENCE [LARGE SCALE GENOMIC DNA]</scope>
    <source>
        <strain evidence="4">cv. W05</strain>
        <tissue evidence="3">Hypocotyl of etiolated seedlings</tissue>
    </source>
</reference>
<protein>
    <submittedName>
        <fullName evidence="3">Late embryogenesis abundant protein</fullName>
    </submittedName>
</protein>
<proteinExistence type="predicted"/>
<evidence type="ECO:0000313" key="3">
    <source>
        <dbReference type="EMBL" id="RZB94815.1"/>
    </source>
</evidence>
<evidence type="ECO:0000313" key="4">
    <source>
        <dbReference type="Proteomes" id="UP000289340"/>
    </source>
</evidence>
<organism evidence="3 4">
    <name type="scientific">Glycine soja</name>
    <name type="common">Wild soybean</name>
    <dbReference type="NCBI Taxonomy" id="3848"/>
    <lineage>
        <taxon>Eukaryota</taxon>
        <taxon>Viridiplantae</taxon>
        <taxon>Streptophyta</taxon>
        <taxon>Embryophyta</taxon>
        <taxon>Tracheophyta</taxon>
        <taxon>Spermatophyta</taxon>
        <taxon>Magnoliopsida</taxon>
        <taxon>eudicotyledons</taxon>
        <taxon>Gunneridae</taxon>
        <taxon>Pentapetalae</taxon>
        <taxon>rosids</taxon>
        <taxon>fabids</taxon>
        <taxon>Fabales</taxon>
        <taxon>Fabaceae</taxon>
        <taxon>Papilionoideae</taxon>
        <taxon>50 kb inversion clade</taxon>
        <taxon>NPAAA clade</taxon>
        <taxon>indigoferoid/millettioid clade</taxon>
        <taxon>Phaseoleae</taxon>
        <taxon>Glycine</taxon>
        <taxon>Glycine subgen. Soja</taxon>
    </lineage>
</organism>
<dbReference type="SUPFAM" id="SSF117070">
    <property type="entry name" value="LEA14-like"/>
    <property type="match status" value="1"/>
</dbReference>
<name>A0A445J8M2_GLYSO</name>
<dbReference type="Gramene" id="XM_028391204.1">
    <property type="protein sequence ID" value="XP_028247005.1"/>
    <property type="gene ID" value="LOC114424359"/>
</dbReference>
<dbReference type="InterPro" id="IPR055301">
    <property type="entry name" value="Lea14-like_2"/>
</dbReference>
<keyword evidence="4" id="KW-1185">Reference proteome</keyword>
<keyword evidence="1" id="KW-1133">Transmembrane helix</keyword>
<gene>
    <name evidence="3" type="ORF">D0Y65_019352</name>
</gene>
<evidence type="ECO:0000256" key="1">
    <source>
        <dbReference type="SAM" id="Phobius"/>
    </source>
</evidence>
<dbReference type="AlphaFoldDB" id="A0A445J8M2"/>
<feature type="transmembrane region" description="Helical" evidence="1">
    <location>
        <begin position="45"/>
        <end position="71"/>
    </location>
</feature>